<reference evidence="11" key="1">
    <citation type="submission" date="2017-02" db="UniProtKB">
        <authorList>
            <consortium name="WormBaseParasite"/>
        </authorList>
    </citation>
    <scope>IDENTIFICATION</scope>
</reference>
<accession>A0A0M3INP4</accession>
<evidence type="ECO:0000313" key="11">
    <source>
        <dbReference type="WBParaSite" id="ALUE_0002037201-mRNA-1"/>
    </source>
</evidence>
<dbReference type="Proteomes" id="UP000036681">
    <property type="component" value="Unplaced"/>
</dbReference>
<evidence type="ECO:0000256" key="2">
    <source>
        <dbReference type="ARBA" id="ARBA00022692"/>
    </source>
</evidence>
<evidence type="ECO:0000313" key="10">
    <source>
        <dbReference type="Proteomes" id="UP000036681"/>
    </source>
</evidence>
<dbReference type="WBParaSite" id="ALUE_0002037201-mRNA-1">
    <property type="protein sequence ID" value="ALUE_0002037201-mRNA-1"/>
    <property type="gene ID" value="ALUE_0002037201"/>
</dbReference>
<evidence type="ECO:0000256" key="1">
    <source>
        <dbReference type="ARBA" id="ARBA00004141"/>
    </source>
</evidence>
<evidence type="ECO:0000256" key="7">
    <source>
        <dbReference type="ARBA" id="ARBA00023224"/>
    </source>
</evidence>
<keyword evidence="10" id="KW-1185">Reference proteome</keyword>
<keyword evidence="5 8" id="KW-0472">Membrane</keyword>
<dbReference type="Gene3D" id="6.20.400.20">
    <property type="match status" value="1"/>
</dbReference>
<proteinExistence type="predicted"/>
<feature type="transmembrane region" description="Helical" evidence="8">
    <location>
        <begin position="105"/>
        <end position="125"/>
    </location>
</feature>
<dbReference type="PROSITE" id="PS50262">
    <property type="entry name" value="G_PROTEIN_RECEP_F1_2"/>
    <property type="match status" value="1"/>
</dbReference>
<dbReference type="InterPro" id="IPR000276">
    <property type="entry name" value="GPCR_Rhodpsn"/>
</dbReference>
<keyword evidence="3 8" id="KW-1133">Transmembrane helix</keyword>
<protein>
    <submittedName>
        <fullName evidence="11">G_PROTEIN_RECEP_F1_2 domain-containing protein</fullName>
    </submittedName>
</protein>
<name>A0A0M3INP4_ASCLU</name>
<feature type="transmembrane region" description="Helical" evidence="8">
    <location>
        <begin position="42"/>
        <end position="66"/>
    </location>
</feature>
<dbReference type="InterPro" id="IPR017452">
    <property type="entry name" value="GPCR_Rhodpsn_7TM"/>
</dbReference>
<dbReference type="Gene3D" id="1.20.1070.10">
    <property type="entry name" value="Rhodopsin 7-helix transmembrane proteins"/>
    <property type="match status" value="1"/>
</dbReference>
<dbReference type="GO" id="GO:0008188">
    <property type="term" value="F:neuropeptide receptor activity"/>
    <property type="evidence" value="ECO:0007669"/>
    <property type="project" value="TreeGrafter"/>
</dbReference>
<comment type="subcellular location">
    <subcellularLocation>
        <location evidence="1">Membrane</location>
        <topology evidence="1">Multi-pass membrane protein</topology>
    </subcellularLocation>
</comment>
<dbReference type="PANTHER" id="PTHR24235:SF18">
    <property type="entry name" value="G-PROTEIN COUPLED RECEPTORS FAMILY 1 PROFILE DOMAIN-CONTAINING PROTEIN"/>
    <property type="match status" value="1"/>
</dbReference>
<dbReference type="Pfam" id="PF00001">
    <property type="entry name" value="7tm_1"/>
    <property type="match status" value="1"/>
</dbReference>
<evidence type="ECO:0000256" key="8">
    <source>
        <dbReference type="SAM" id="Phobius"/>
    </source>
</evidence>
<evidence type="ECO:0000256" key="5">
    <source>
        <dbReference type="ARBA" id="ARBA00023136"/>
    </source>
</evidence>
<evidence type="ECO:0000256" key="4">
    <source>
        <dbReference type="ARBA" id="ARBA00023040"/>
    </source>
</evidence>
<evidence type="ECO:0000256" key="3">
    <source>
        <dbReference type="ARBA" id="ARBA00022989"/>
    </source>
</evidence>
<keyword evidence="7" id="KW-0807">Transducer</keyword>
<dbReference type="GO" id="GO:0005886">
    <property type="term" value="C:plasma membrane"/>
    <property type="evidence" value="ECO:0007669"/>
    <property type="project" value="TreeGrafter"/>
</dbReference>
<dbReference type="GO" id="GO:0042923">
    <property type="term" value="F:neuropeptide binding"/>
    <property type="evidence" value="ECO:0007669"/>
    <property type="project" value="TreeGrafter"/>
</dbReference>
<dbReference type="SUPFAM" id="SSF81321">
    <property type="entry name" value="Family A G protein-coupled receptor-like"/>
    <property type="match status" value="1"/>
</dbReference>
<organism evidence="10 11">
    <name type="scientific">Ascaris lumbricoides</name>
    <name type="common">Giant roundworm</name>
    <dbReference type="NCBI Taxonomy" id="6252"/>
    <lineage>
        <taxon>Eukaryota</taxon>
        <taxon>Metazoa</taxon>
        <taxon>Ecdysozoa</taxon>
        <taxon>Nematoda</taxon>
        <taxon>Chromadorea</taxon>
        <taxon>Rhabditida</taxon>
        <taxon>Spirurina</taxon>
        <taxon>Ascaridomorpha</taxon>
        <taxon>Ascaridoidea</taxon>
        <taxon>Ascarididae</taxon>
        <taxon>Ascaris</taxon>
    </lineage>
</organism>
<feature type="domain" description="G-protein coupled receptors family 1 profile" evidence="9">
    <location>
        <begin position="73"/>
        <end position="144"/>
    </location>
</feature>
<evidence type="ECO:0000259" key="9">
    <source>
        <dbReference type="PROSITE" id="PS50262"/>
    </source>
</evidence>
<sequence>MNDYVVTNATVWKNFLWRRHSQTCTPIQQSLPDKVDLLQVQIIFSVLYFLVWIVAVSGNSLVLYIVTVKQGGSIFVSSFTLTVIAVDRMLLILYPSRAIITFERALSIVLGIWAIGYSLSLPNGIFSRTVHYFPYCGTFCEEAW</sequence>
<dbReference type="AlphaFoldDB" id="A0A0M3INP4"/>
<keyword evidence="4" id="KW-0297">G-protein coupled receptor</keyword>
<keyword evidence="6" id="KW-0675">Receptor</keyword>
<evidence type="ECO:0000256" key="6">
    <source>
        <dbReference type="ARBA" id="ARBA00023170"/>
    </source>
</evidence>
<dbReference type="GO" id="GO:0043005">
    <property type="term" value="C:neuron projection"/>
    <property type="evidence" value="ECO:0007669"/>
    <property type="project" value="TreeGrafter"/>
</dbReference>
<feature type="transmembrane region" description="Helical" evidence="8">
    <location>
        <begin position="72"/>
        <end position="93"/>
    </location>
</feature>
<keyword evidence="2 8" id="KW-0812">Transmembrane</keyword>
<dbReference type="PANTHER" id="PTHR24235">
    <property type="entry name" value="NEUROPEPTIDE Y RECEPTOR"/>
    <property type="match status" value="1"/>
</dbReference>